<organism evidence="1 2">
    <name type="scientific">Trichomonas vaginalis (strain ATCC PRA-98 / G3)</name>
    <dbReference type="NCBI Taxonomy" id="412133"/>
    <lineage>
        <taxon>Eukaryota</taxon>
        <taxon>Metamonada</taxon>
        <taxon>Parabasalia</taxon>
        <taxon>Trichomonadida</taxon>
        <taxon>Trichomonadidae</taxon>
        <taxon>Trichomonas</taxon>
    </lineage>
</organism>
<dbReference type="VEuPathDB" id="TrichDB:TVAG_386680"/>
<dbReference type="InParanoid" id="A2G792"/>
<reference evidence="1" key="1">
    <citation type="submission" date="2006-10" db="EMBL/GenBank/DDBJ databases">
        <authorList>
            <person name="Amadeo P."/>
            <person name="Zhao Q."/>
            <person name="Wortman J."/>
            <person name="Fraser-Liggett C."/>
            <person name="Carlton J."/>
        </authorList>
    </citation>
    <scope>NUCLEOTIDE SEQUENCE</scope>
    <source>
        <strain evidence="1">G3</strain>
    </source>
</reference>
<sequence>MKTILCVLNEILEVIHSNIFINYMKMRHLLILFLDSGPSIDTWTHFYENSVITETHTKNTKLNPTKVGNYYVTTCFFNGFEEVVVNIDKGDQTKLLISISGFNGTKTLSQTVYSNLGSCVIYRTCATKSIQTQSGSDIDGVFLFSFISNPNNKNIFEDSTVFDCGEIDKGSSINDLVYGNLSYSRNNITNNKCYSGVSLNIYSKQRYNISQSSFIDNKANYECFYIYWSGSHQFYLCNIIRNNASRCFNLNQATVTFEFCSIKYNNCPQTFNLSGSCSATIINSDYDGQTSSVTTKNPTNNSYNKLSHLSTRLCEAENKIENNFEEENDISQYLIPYQHNHLLNISQISSYSILSLIK</sequence>
<proteinExistence type="predicted"/>
<dbReference type="Proteomes" id="UP000001542">
    <property type="component" value="Unassembled WGS sequence"/>
</dbReference>
<dbReference type="VEuPathDB" id="TrichDB:TVAGG3_0637420"/>
<reference evidence="1" key="2">
    <citation type="journal article" date="2007" name="Science">
        <title>Draft genome sequence of the sexually transmitted pathogen Trichomonas vaginalis.</title>
        <authorList>
            <person name="Carlton J.M."/>
            <person name="Hirt R.P."/>
            <person name="Silva J.C."/>
            <person name="Delcher A.L."/>
            <person name="Schatz M."/>
            <person name="Zhao Q."/>
            <person name="Wortman J.R."/>
            <person name="Bidwell S.L."/>
            <person name="Alsmark U.C.M."/>
            <person name="Besteiro S."/>
            <person name="Sicheritz-Ponten T."/>
            <person name="Noel C.J."/>
            <person name="Dacks J.B."/>
            <person name="Foster P.G."/>
            <person name="Simillion C."/>
            <person name="Van de Peer Y."/>
            <person name="Miranda-Saavedra D."/>
            <person name="Barton G.J."/>
            <person name="Westrop G.D."/>
            <person name="Mueller S."/>
            <person name="Dessi D."/>
            <person name="Fiori P.L."/>
            <person name="Ren Q."/>
            <person name="Paulsen I."/>
            <person name="Zhang H."/>
            <person name="Bastida-Corcuera F.D."/>
            <person name="Simoes-Barbosa A."/>
            <person name="Brown M.T."/>
            <person name="Hayes R.D."/>
            <person name="Mukherjee M."/>
            <person name="Okumura C.Y."/>
            <person name="Schneider R."/>
            <person name="Smith A.J."/>
            <person name="Vanacova S."/>
            <person name="Villalvazo M."/>
            <person name="Haas B.J."/>
            <person name="Pertea M."/>
            <person name="Feldblyum T.V."/>
            <person name="Utterback T.R."/>
            <person name="Shu C.L."/>
            <person name="Osoegawa K."/>
            <person name="de Jong P.J."/>
            <person name="Hrdy I."/>
            <person name="Horvathova L."/>
            <person name="Zubacova Z."/>
            <person name="Dolezal P."/>
            <person name="Malik S.B."/>
            <person name="Logsdon J.M. Jr."/>
            <person name="Henze K."/>
            <person name="Gupta A."/>
            <person name="Wang C.C."/>
            <person name="Dunne R.L."/>
            <person name="Upcroft J.A."/>
            <person name="Upcroft P."/>
            <person name="White O."/>
            <person name="Salzberg S.L."/>
            <person name="Tang P."/>
            <person name="Chiu C.-H."/>
            <person name="Lee Y.-S."/>
            <person name="Embley T.M."/>
            <person name="Coombs G.H."/>
            <person name="Mottram J.C."/>
            <person name="Tachezy J."/>
            <person name="Fraser-Liggett C.M."/>
            <person name="Johnson P.J."/>
        </authorList>
    </citation>
    <scope>NUCLEOTIDE SEQUENCE [LARGE SCALE GENOMIC DNA]</scope>
    <source>
        <strain evidence="1">G3</strain>
    </source>
</reference>
<gene>
    <name evidence="1" type="ORF">TVAG_386680</name>
</gene>
<dbReference type="EMBL" id="DS114535">
    <property type="protein sequence ID" value="EAX86977.1"/>
    <property type="molecule type" value="Genomic_DNA"/>
</dbReference>
<protein>
    <submittedName>
        <fullName evidence="1">Uncharacterized protein</fullName>
    </submittedName>
</protein>
<dbReference type="RefSeq" id="XP_001299907.1">
    <property type="nucleotide sequence ID" value="XM_001299906.1"/>
</dbReference>
<keyword evidence="2" id="KW-1185">Reference proteome</keyword>
<dbReference type="KEGG" id="tva:4744623"/>
<evidence type="ECO:0000313" key="2">
    <source>
        <dbReference type="Proteomes" id="UP000001542"/>
    </source>
</evidence>
<evidence type="ECO:0000313" key="1">
    <source>
        <dbReference type="EMBL" id="EAX86977.1"/>
    </source>
</evidence>
<accession>A2G792</accession>
<name>A2G792_TRIV3</name>
<dbReference type="AlphaFoldDB" id="A2G792"/>